<dbReference type="GO" id="GO:0016020">
    <property type="term" value="C:membrane"/>
    <property type="evidence" value="ECO:0007669"/>
    <property type="project" value="TreeGrafter"/>
</dbReference>
<dbReference type="PANTHER" id="PTHR43798:SF33">
    <property type="entry name" value="HYDROLASE, PUTATIVE (AFU_ORTHOLOGUE AFUA_2G14860)-RELATED"/>
    <property type="match status" value="1"/>
</dbReference>
<dbReference type="PANTHER" id="PTHR43798">
    <property type="entry name" value="MONOACYLGLYCEROL LIPASE"/>
    <property type="match status" value="1"/>
</dbReference>
<evidence type="ECO:0000313" key="4">
    <source>
        <dbReference type="EMBL" id="RRB14820.1"/>
    </source>
</evidence>
<evidence type="ECO:0000256" key="2">
    <source>
        <dbReference type="ARBA" id="ARBA00022801"/>
    </source>
</evidence>
<dbReference type="AlphaFoldDB" id="A0A3P1CNN4"/>
<dbReference type="Pfam" id="PF00561">
    <property type="entry name" value="Abhydrolase_1"/>
    <property type="match status" value="1"/>
</dbReference>
<dbReference type="PRINTS" id="PR00111">
    <property type="entry name" value="ABHYDROLASE"/>
</dbReference>
<keyword evidence="5" id="KW-1185">Reference proteome</keyword>
<dbReference type="InterPro" id="IPR000073">
    <property type="entry name" value="AB_hydrolase_1"/>
</dbReference>
<dbReference type="GO" id="GO:0006508">
    <property type="term" value="P:proteolysis"/>
    <property type="evidence" value="ECO:0007669"/>
    <property type="project" value="InterPro"/>
</dbReference>
<dbReference type="GO" id="GO:0008233">
    <property type="term" value="F:peptidase activity"/>
    <property type="evidence" value="ECO:0007669"/>
    <property type="project" value="InterPro"/>
</dbReference>
<evidence type="ECO:0000256" key="1">
    <source>
        <dbReference type="ARBA" id="ARBA00010088"/>
    </source>
</evidence>
<dbReference type="InterPro" id="IPR002410">
    <property type="entry name" value="Peptidase_S33"/>
</dbReference>
<accession>A0A3P1CNN4</accession>
<evidence type="ECO:0000313" key="5">
    <source>
        <dbReference type="Proteomes" id="UP000274271"/>
    </source>
</evidence>
<dbReference type="Gene3D" id="3.40.50.1820">
    <property type="entry name" value="alpha/beta hydrolase"/>
    <property type="match status" value="1"/>
</dbReference>
<dbReference type="OrthoDB" id="9796770at2"/>
<comment type="similarity">
    <text evidence="1">Belongs to the peptidase S33 family.</text>
</comment>
<organism evidence="4 5">
    <name type="scientific">Larkinella knui</name>
    <dbReference type="NCBI Taxonomy" id="2025310"/>
    <lineage>
        <taxon>Bacteria</taxon>
        <taxon>Pseudomonadati</taxon>
        <taxon>Bacteroidota</taxon>
        <taxon>Cytophagia</taxon>
        <taxon>Cytophagales</taxon>
        <taxon>Spirosomataceae</taxon>
        <taxon>Larkinella</taxon>
    </lineage>
</organism>
<comment type="caution">
    <text evidence="4">The sequence shown here is derived from an EMBL/GenBank/DDBJ whole genome shotgun (WGS) entry which is preliminary data.</text>
</comment>
<dbReference type="InterPro" id="IPR029058">
    <property type="entry name" value="AB_hydrolase_fold"/>
</dbReference>
<reference evidence="4 5" key="1">
    <citation type="submission" date="2018-11" db="EMBL/GenBank/DDBJ databases">
        <authorList>
            <person name="Zhou Z."/>
            <person name="Wang G."/>
        </authorList>
    </citation>
    <scope>NUCLEOTIDE SEQUENCE [LARGE SCALE GENOMIC DNA]</scope>
    <source>
        <strain evidence="4 5">KCTC42998</strain>
    </source>
</reference>
<feature type="domain" description="AB hydrolase-1" evidence="3">
    <location>
        <begin position="94"/>
        <end position="329"/>
    </location>
</feature>
<dbReference type="Proteomes" id="UP000274271">
    <property type="component" value="Unassembled WGS sequence"/>
</dbReference>
<dbReference type="EMBL" id="RQJP01000002">
    <property type="protein sequence ID" value="RRB14820.1"/>
    <property type="molecule type" value="Genomic_DNA"/>
</dbReference>
<protein>
    <submittedName>
        <fullName evidence="4">Alpha/beta hydrolase</fullName>
    </submittedName>
</protein>
<dbReference type="InterPro" id="IPR050266">
    <property type="entry name" value="AB_hydrolase_sf"/>
</dbReference>
<sequence>MDDRRASLRHLCAMKLNTFIAYWRGLVRRLGLVCLSAGLFTCQLPTIEQTGMWVPPTAEQDPALPQLPVTIAGHRRVLHLQTFGQSDHPVAFVVPGGPGADFRLMMPLQALSDRYYVVMWDPRGAGLSERVTRSELTIDSFLDEIDAVRDALVPGRPVTLIGHSWGANLFLRYTARHPERVSQLVLIEPGGVTKEGKKQEAGGTINWPDGQDFFWQNQLLTSTDHAAADYKAISLLPGAYRSYTCTGERVTDEPMWRFGAYQYYVLTKTPAGGMSDESWLTAFRQFTGPLLIVAGTCGANRTDFQRQYVLPNLPGARLESISGAGHISLFMLYKETLLQRLRTHLLAY</sequence>
<proteinExistence type="inferred from homology"/>
<dbReference type="PRINTS" id="PR00793">
    <property type="entry name" value="PROAMNOPTASE"/>
</dbReference>
<dbReference type="SUPFAM" id="SSF53474">
    <property type="entry name" value="alpha/beta-Hydrolases"/>
    <property type="match status" value="1"/>
</dbReference>
<gene>
    <name evidence="4" type="ORF">EHT87_09640</name>
</gene>
<evidence type="ECO:0000259" key="3">
    <source>
        <dbReference type="Pfam" id="PF00561"/>
    </source>
</evidence>
<name>A0A3P1CNN4_9BACT</name>
<keyword evidence="2 4" id="KW-0378">Hydrolase</keyword>